<organism evidence="1 2">
    <name type="scientific">Cryptotermes secundus</name>
    <dbReference type="NCBI Taxonomy" id="105785"/>
    <lineage>
        <taxon>Eukaryota</taxon>
        <taxon>Metazoa</taxon>
        <taxon>Ecdysozoa</taxon>
        <taxon>Arthropoda</taxon>
        <taxon>Hexapoda</taxon>
        <taxon>Insecta</taxon>
        <taxon>Pterygota</taxon>
        <taxon>Neoptera</taxon>
        <taxon>Polyneoptera</taxon>
        <taxon>Dictyoptera</taxon>
        <taxon>Blattodea</taxon>
        <taxon>Blattoidea</taxon>
        <taxon>Termitoidae</taxon>
        <taxon>Kalotermitidae</taxon>
        <taxon>Cryptotermitinae</taxon>
        <taxon>Cryptotermes</taxon>
    </lineage>
</organism>
<dbReference type="AlphaFoldDB" id="A0A2J7QJY0"/>
<dbReference type="InParanoid" id="A0A2J7QJY0"/>
<evidence type="ECO:0000313" key="2">
    <source>
        <dbReference type="Proteomes" id="UP000235965"/>
    </source>
</evidence>
<gene>
    <name evidence="1" type="ORF">B7P43_G03846</name>
</gene>
<protein>
    <submittedName>
        <fullName evidence="1">Uncharacterized protein</fullName>
    </submittedName>
</protein>
<proteinExistence type="predicted"/>
<accession>A0A2J7QJY0</accession>
<dbReference type="InterPro" id="IPR036397">
    <property type="entry name" value="RNaseH_sf"/>
</dbReference>
<comment type="caution">
    <text evidence="1">The sequence shown here is derived from an EMBL/GenBank/DDBJ whole genome shotgun (WGS) entry which is preliminary data.</text>
</comment>
<dbReference type="Proteomes" id="UP000235965">
    <property type="component" value="Unassembled WGS sequence"/>
</dbReference>
<reference evidence="1 2" key="1">
    <citation type="submission" date="2017-12" db="EMBL/GenBank/DDBJ databases">
        <title>Hemimetabolous genomes reveal molecular basis of termite eusociality.</title>
        <authorList>
            <person name="Harrison M.C."/>
            <person name="Jongepier E."/>
            <person name="Robertson H.M."/>
            <person name="Arning N."/>
            <person name="Bitard-Feildel T."/>
            <person name="Chao H."/>
            <person name="Childers C.P."/>
            <person name="Dinh H."/>
            <person name="Doddapaneni H."/>
            <person name="Dugan S."/>
            <person name="Gowin J."/>
            <person name="Greiner C."/>
            <person name="Han Y."/>
            <person name="Hu H."/>
            <person name="Hughes D.S.T."/>
            <person name="Huylmans A.-K."/>
            <person name="Kemena C."/>
            <person name="Kremer L.P.M."/>
            <person name="Lee S.L."/>
            <person name="Lopez-Ezquerra A."/>
            <person name="Mallet L."/>
            <person name="Monroy-Kuhn J.M."/>
            <person name="Moser A."/>
            <person name="Murali S.C."/>
            <person name="Muzny D.M."/>
            <person name="Otani S."/>
            <person name="Piulachs M.-D."/>
            <person name="Poelchau M."/>
            <person name="Qu J."/>
            <person name="Schaub F."/>
            <person name="Wada-Katsumata A."/>
            <person name="Worley K.C."/>
            <person name="Xie Q."/>
            <person name="Ylla G."/>
            <person name="Poulsen M."/>
            <person name="Gibbs R.A."/>
            <person name="Schal C."/>
            <person name="Richards S."/>
            <person name="Belles X."/>
            <person name="Korb J."/>
            <person name="Bornberg-Bauer E."/>
        </authorList>
    </citation>
    <scope>NUCLEOTIDE SEQUENCE [LARGE SCALE GENOMIC DNA]</scope>
    <source>
        <tissue evidence="1">Whole body</tissue>
    </source>
</reference>
<sequence length="134" mass="15564">MEVYGDECLQILREHFNIKIMCSKMMPRILTPEQKETRMNKTFLAKHKIPKLEHAPFSPDLAPCDFFLLFPNFKSALKGTRFKSVGSVKEKATEVINYQKRTYSIASNSREFAWSCLGVREETTLKVITFTFCD</sequence>
<name>A0A2J7QJY0_9NEOP</name>
<dbReference type="Gene3D" id="3.30.420.10">
    <property type="entry name" value="Ribonuclease H-like superfamily/Ribonuclease H"/>
    <property type="match status" value="1"/>
</dbReference>
<evidence type="ECO:0000313" key="1">
    <source>
        <dbReference type="EMBL" id="PNF28879.1"/>
    </source>
</evidence>
<dbReference type="GO" id="GO:0003676">
    <property type="term" value="F:nucleic acid binding"/>
    <property type="evidence" value="ECO:0007669"/>
    <property type="project" value="InterPro"/>
</dbReference>
<dbReference type="EMBL" id="NEVH01013548">
    <property type="protein sequence ID" value="PNF28879.1"/>
    <property type="molecule type" value="Genomic_DNA"/>
</dbReference>
<keyword evidence="2" id="KW-1185">Reference proteome</keyword>